<name>A0ABS7A9S0_9PROT</name>
<evidence type="ECO:0000256" key="3">
    <source>
        <dbReference type="ARBA" id="ARBA00022630"/>
    </source>
</evidence>
<protein>
    <submittedName>
        <fullName evidence="8">NAD(P)/FAD-dependent oxidoreductase</fullName>
    </submittedName>
</protein>
<evidence type="ECO:0000256" key="6">
    <source>
        <dbReference type="ARBA" id="ARBA00023002"/>
    </source>
</evidence>
<dbReference type="Proteomes" id="UP001196565">
    <property type="component" value="Unassembled WGS sequence"/>
</dbReference>
<comment type="similarity">
    <text evidence="2">Belongs to the FAD-binding monooxygenase family.</text>
</comment>
<gene>
    <name evidence="8" type="ORF">KPL78_14360</name>
</gene>
<keyword evidence="4" id="KW-0274">FAD</keyword>
<dbReference type="Pfam" id="PF13738">
    <property type="entry name" value="Pyr_redox_3"/>
    <property type="match status" value="1"/>
</dbReference>
<accession>A0ABS7A9S0</accession>
<keyword evidence="5" id="KW-0521">NADP</keyword>
<evidence type="ECO:0000256" key="1">
    <source>
        <dbReference type="ARBA" id="ARBA00001974"/>
    </source>
</evidence>
<keyword evidence="7" id="KW-0503">Monooxygenase</keyword>
<dbReference type="InterPro" id="IPR036188">
    <property type="entry name" value="FAD/NAD-bd_sf"/>
</dbReference>
<dbReference type="EMBL" id="JAHYBZ010000004">
    <property type="protein sequence ID" value="MBW6399043.1"/>
    <property type="molecule type" value="Genomic_DNA"/>
</dbReference>
<keyword evidence="9" id="KW-1185">Reference proteome</keyword>
<evidence type="ECO:0000313" key="9">
    <source>
        <dbReference type="Proteomes" id="UP001196565"/>
    </source>
</evidence>
<evidence type="ECO:0000313" key="8">
    <source>
        <dbReference type="EMBL" id="MBW6399043.1"/>
    </source>
</evidence>
<evidence type="ECO:0000256" key="5">
    <source>
        <dbReference type="ARBA" id="ARBA00022857"/>
    </source>
</evidence>
<evidence type="ECO:0000256" key="2">
    <source>
        <dbReference type="ARBA" id="ARBA00010139"/>
    </source>
</evidence>
<dbReference type="PANTHER" id="PTHR43098:SF3">
    <property type="entry name" value="L-ORNITHINE N(5)-MONOOXYGENASE-RELATED"/>
    <property type="match status" value="1"/>
</dbReference>
<keyword evidence="6" id="KW-0560">Oxidoreductase</keyword>
<reference evidence="8 9" key="1">
    <citation type="submission" date="2021-07" db="EMBL/GenBank/DDBJ databases">
        <authorList>
            <person name="So Y."/>
        </authorList>
    </citation>
    <scope>NUCLEOTIDE SEQUENCE [LARGE SCALE GENOMIC DNA]</scope>
    <source>
        <strain evidence="8 9">HJA6</strain>
    </source>
</reference>
<dbReference type="SUPFAM" id="SSF51905">
    <property type="entry name" value="FAD/NAD(P)-binding domain"/>
    <property type="match status" value="1"/>
</dbReference>
<sequence length="548" mass="60357">MPATGPETHVDAIVIGAGFAGLYQLLCLRDRLGLSVQVLEAGDGVGGTWYWNRYPGARCDSESHSYAFYFDEALLQDWNWSERYPGQAEILRYLNHVADRFDLRRNIRLNARVMAAEYDEAANLWHVRTEDGARYGATYLITAVGCLSAANIPQIPGLSDFAGQWYHTGLWPHEGVDFTGKRVGMVGTGSTGIQAAPVIAQTAEHLTVFQRTANYSIPARNAPLTEDFKRWAKSHTAEIRGLMHASTNGHPFLMEDRSALDVSDAEREKIYEDAWAYGGLRFRAAFRDLLTSKASNDTAAAFLRAQIRKVVKDPRTAAILANIDHPFATKRPPIDSDYFETFNRDNVSLVDLRATPIERITPAGILTADGTEHPLDIIVFATGFDAMTGPLLRIGITGRDGLSLQEAWREGPKTYLGLQMAGFPNLFTITGPGSPSVLTNMPVCIEQHVEWITACIAHLRAQGVARIEPDPVAVDRWVAHVNDAANATLLPQAGHSWYLGANVPGKPRVFMPYAGGMARYRAICADVAARGYDGFVLDSRTLETAHER</sequence>
<dbReference type="PANTHER" id="PTHR43098">
    <property type="entry name" value="L-ORNITHINE N(5)-MONOOXYGENASE-RELATED"/>
    <property type="match status" value="1"/>
</dbReference>
<evidence type="ECO:0000256" key="7">
    <source>
        <dbReference type="ARBA" id="ARBA00023033"/>
    </source>
</evidence>
<dbReference type="Gene3D" id="3.50.50.60">
    <property type="entry name" value="FAD/NAD(P)-binding domain"/>
    <property type="match status" value="2"/>
</dbReference>
<evidence type="ECO:0000256" key="4">
    <source>
        <dbReference type="ARBA" id="ARBA00022827"/>
    </source>
</evidence>
<proteinExistence type="inferred from homology"/>
<keyword evidence="3" id="KW-0285">Flavoprotein</keyword>
<comment type="caution">
    <text evidence="8">The sequence shown here is derived from an EMBL/GenBank/DDBJ whole genome shotgun (WGS) entry which is preliminary data.</text>
</comment>
<dbReference type="InterPro" id="IPR050775">
    <property type="entry name" value="FAD-binding_Monooxygenases"/>
</dbReference>
<comment type="cofactor">
    <cofactor evidence="1">
        <name>FAD</name>
        <dbReference type="ChEBI" id="CHEBI:57692"/>
    </cofactor>
</comment>
<organism evidence="8 9">
    <name type="scientific">Roseomonas alba</name>
    <dbReference type="NCBI Taxonomy" id="2846776"/>
    <lineage>
        <taxon>Bacteria</taxon>
        <taxon>Pseudomonadati</taxon>
        <taxon>Pseudomonadota</taxon>
        <taxon>Alphaproteobacteria</taxon>
        <taxon>Acetobacterales</taxon>
        <taxon>Roseomonadaceae</taxon>
        <taxon>Roseomonas</taxon>
    </lineage>
</organism>